<evidence type="ECO:0000313" key="4">
    <source>
        <dbReference type="EMBL" id="MEW9265617.1"/>
    </source>
</evidence>
<keyword evidence="2" id="KW-0732">Signal</keyword>
<dbReference type="InterPro" id="IPR052179">
    <property type="entry name" value="DD-CPase-like"/>
</dbReference>
<evidence type="ECO:0000259" key="3">
    <source>
        <dbReference type="Pfam" id="PF02557"/>
    </source>
</evidence>
<dbReference type="CDD" id="cd14814">
    <property type="entry name" value="Peptidase_M15"/>
    <property type="match status" value="1"/>
</dbReference>
<feature type="domain" description="D-alanyl-D-alanine carboxypeptidase-like core" evidence="3">
    <location>
        <begin position="269"/>
        <end position="378"/>
    </location>
</feature>
<gene>
    <name evidence="4" type="ORF">AB1207_12735</name>
</gene>
<comment type="caution">
    <text evidence="4">The sequence shown here is derived from an EMBL/GenBank/DDBJ whole genome shotgun (WGS) entry which is preliminary data.</text>
</comment>
<sequence>MPTKDSLTPVRRSLTSPFPRRTTRSLAAAALLLALAAPQAGATTVTPAPSSSPSSSKDLLTALATQAATALEAYQRALQAQQDAQAAADAAQQELAAADAELAVSREQIGGWASQAYRGTGGLSELSGVAVLLDPRRTGDVSSTLATMDRVGGQYADVVETAEQARARQQAATDRATAAVDAARTTADQALAAKAAADAAVQQQLVAYSASQRTAAGLDPLAPDAAVVDRARAFLSSTQTCAGGILTGFANGLLPVDALCPLYAAPDKVLRADAAHAFEALSQAFQADFGTPLAVTDAYRSLAEQIDVKARKPGLAAAPGTSRHGLGLAVDLGGGVQDAGSVQHQWMDRNAALFGFVNPAWAQGSPGPFEPWHWEFVAA</sequence>
<dbReference type="InterPro" id="IPR003709">
    <property type="entry name" value="VanY-like_core_dom"/>
</dbReference>
<reference evidence="4 5" key="1">
    <citation type="submission" date="2024-07" db="EMBL/GenBank/DDBJ databases">
        <authorList>
            <person name="Thanompreechachai J."/>
            <person name="Duangmal K."/>
        </authorList>
    </citation>
    <scope>NUCLEOTIDE SEQUENCE [LARGE SCALE GENOMIC DNA]</scope>
    <source>
        <strain evidence="4 5">KCTC 19886</strain>
    </source>
</reference>
<keyword evidence="5" id="KW-1185">Reference proteome</keyword>
<dbReference type="EMBL" id="JBFNQN010000008">
    <property type="protein sequence ID" value="MEW9265617.1"/>
    <property type="molecule type" value="Genomic_DNA"/>
</dbReference>
<evidence type="ECO:0000256" key="2">
    <source>
        <dbReference type="SAM" id="SignalP"/>
    </source>
</evidence>
<feature type="chain" id="PRO_5047379716" evidence="2">
    <location>
        <begin position="43"/>
        <end position="379"/>
    </location>
</feature>
<dbReference type="Gene3D" id="3.30.1380.10">
    <property type="match status" value="1"/>
</dbReference>
<keyword evidence="1" id="KW-0175">Coiled coil</keyword>
<dbReference type="SUPFAM" id="SSF55166">
    <property type="entry name" value="Hedgehog/DD-peptidase"/>
    <property type="match status" value="1"/>
</dbReference>
<name>A0ABV3P8V5_9ACTN</name>
<organism evidence="4 5">
    <name type="scientific">Kineococcus endophyticus</name>
    <dbReference type="NCBI Taxonomy" id="1181883"/>
    <lineage>
        <taxon>Bacteria</taxon>
        <taxon>Bacillati</taxon>
        <taxon>Actinomycetota</taxon>
        <taxon>Actinomycetes</taxon>
        <taxon>Kineosporiales</taxon>
        <taxon>Kineosporiaceae</taxon>
        <taxon>Kineococcus</taxon>
    </lineage>
</organism>
<proteinExistence type="predicted"/>
<dbReference type="PANTHER" id="PTHR34385">
    <property type="entry name" value="D-ALANYL-D-ALANINE CARBOXYPEPTIDASE"/>
    <property type="match status" value="1"/>
</dbReference>
<dbReference type="PANTHER" id="PTHR34385:SF1">
    <property type="entry name" value="PEPTIDOGLYCAN L-ALANYL-D-GLUTAMATE ENDOPEPTIDASE CWLK"/>
    <property type="match status" value="1"/>
</dbReference>
<dbReference type="Pfam" id="PF02557">
    <property type="entry name" value="VanY"/>
    <property type="match status" value="1"/>
</dbReference>
<feature type="coiled-coil region" evidence="1">
    <location>
        <begin position="74"/>
        <end position="108"/>
    </location>
</feature>
<accession>A0ABV3P8V5</accession>
<dbReference type="RefSeq" id="WP_367638748.1">
    <property type="nucleotide sequence ID" value="NZ_JBFNQN010000008.1"/>
</dbReference>
<evidence type="ECO:0000256" key="1">
    <source>
        <dbReference type="SAM" id="Coils"/>
    </source>
</evidence>
<protein>
    <submittedName>
        <fullName evidence="4">M15 family metallopeptidase</fullName>
    </submittedName>
</protein>
<dbReference type="Proteomes" id="UP001555826">
    <property type="component" value="Unassembled WGS sequence"/>
</dbReference>
<dbReference type="InterPro" id="IPR009045">
    <property type="entry name" value="Zn_M74/Hedgehog-like"/>
</dbReference>
<evidence type="ECO:0000313" key="5">
    <source>
        <dbReference type="Proteomes" id="UP001555826"/>
    </source>
</evidence>
<feature type="signal peptide" evidence="2">
    <location>
        <begin position="1"/>
        <end position="42"/>
    </location>
</feature>